<reference evidence="1" key="1">
    <citation type="journal article" date="2020" name="bioRxiv">
        <title>Chromosome-level reference genome of the European wasp spider Argiope bruennichi: a resource for studies on range expansion and evolutionary adaptation.</title>
        <authorList>
            <person name="Sheffer M.M."/>
            <person name="Hoppe A."/>
            <person name="Krehenwinkel H."/>
            <person name="Uhl G."/>
            <person name="Kuss A.W."/>
            <person name="Jensen L."/>
            <person name="Jensen C."/>
            <person name="Gillespie R.G."/>
            <person name="Hoff K.J."/>
            <person name="Prost S."/>
        </authorList>
    </citation>
    <scope>NUCLEOTIDE SEQUENCE</scope>
</reference>
<reference evidence="1" key="2">
    <citation type="submission" date="2020-06" db="EMBL/GenBank/DDBJ databases">
        <authorList>
            <person name="Sheffer M."/>
        </authorList>
    </citation>
    <scope>NUCLEOTIDE SEQUENCE</scope>
</reference>
<protein>
    <submittedName>
        <fullName evidence="1">Uncharacterized protein</fullName>
    </submittedName>
</protein>
<dbReference type="Proteomes" id="UP000807504">
    <property type="component" value="Unassembled WGS sequence"/>
</dbReference>
<evidence type="ECO:0000313" key="1">
    <source>
        <dbReference type="EMBL" id="KAF8768138.1"/>
    </source>
</evidence>
<name>A0A8T0E9M7_ARGBR</name>
<sequence length="186" mass="22117">MVTLLNISEAFETPLLNVRRERFYLYSAILAVKSHYLLAYMDERRHQQYGLTLLLALLMHLFLRTQVEQRFTAALLEALVVQLPMNIQPDISKIVQYVFICLHSTLYFWKRMVTLLNINEAFETPLLNVRRENVFLYRAILAAKSHYLLAYMDERRHQQYGLTLLLALLMHLFLRTQVEQDSPLHY</sequence>
<organism evidence="1 2">
    <name type="scientific">Argiope bruennichi</name>
    <name type="common">Wasp spider</name>
    <name type="synonym">Aranea bruennichi</name>
    <dbReference type="NCBI Taxonomy" id="94029"/>
    <lineage>
        <taxon>Eukaryota</taxon>
        <taxon>Metazoa</taxon>
        <taxon>Ecdysozoa</taxon>
        <taxon>Arthropoda</taxon>
        <taxon>Chelicerata</taxon>
        <taxon>Arachnida</taxon>
        <taxon>Araneae</taxon>
        <taxon>Araneomorphae</taxon>
        <taxon>Entelegynae</taxon>
        <taxon>Araneoidea</taxon>
        <taxon>Araneidae</taxon>
        <taxon>Argiope</taxon>
    </lineage>
</organism>
<keyword evidence="2" id="KW-1185">Reference proteome</keyword>
<dbReference type="AlphaFoldDB" id="A0A8T0E9M7"/>
<proteinExistence type="predicted"/>
<dbReference type="EMBL" id="JABXBU010002230">
    <property type="protein sequence ID" value="KAF8768138.1"/>
    <property type="molecule type" value="Genomic_DNA"/>
</dbReference>
<evidence type="ECO:0000313" key="2">
    <source>
        <dbReference type="Proteomes" id="UP000807504"/>
    </source>
</evidence>
<comment type="caution">
    <text evidence="1">The sequence shown here is derived from an EMBL/GenBank/DDBJ whole genome shotgun (WGS) entry which is preliminary data.</text>
</comment>
<gene>
    <name evidence="1" type="ORF">HNY73_020989</name>
</gene>
<accession>A0A8T0E9M7</accession>